<dbReference type="AlphaFoldDB" id="A0A5B8RJE3"/>
<sequence>MSVVGRLLVLIGTLTRQPSILESPRVRRAGVLLAAAVFFGGLAVALIARPGLFQDVDPGVWGIVLLCVPLTVFTNAVQFWLTADLLRVHMPLARAVQITLLSTAANMLPLPGGSVVRIAALKSDDNTYRQGTAATVLVAGNWLGVTLVLAGCALLALGLDRPGASVLVGGILALAAAGTGLRLLHKAELGWMLALVTAQMALVGIGTLRLWLCFRALGDPVAALEAIVLTLSTVIAAAVGVAPAGLGVTEATAAGIAATVGIPASLAFVAAALNRISGLAVVGPLATLLHWIDSRRTPGTAGNTPPKQQ</sequence>
<reference evidence="2" key="1">
    <citation type="submission" date="2019-06" db="EMBL/GenBank/DDBJ databases">
        <authorList>
            <person name="Murdoch R.W."/>
            <person name="Fathepure B."/>
        </authorList>
    </citation>
    <scope>NUCLEOTIDE SEQUENCE</scope>
</reference>
<feature type="transmembrane region" description="Helical" evidence="1">
    <location>
        <begin position="252"/>
        <end position="273"/>
    </location>
</feature>
<evidence type="ECO:0008006" key="3">
    <source>
        <dbReference type="Google" id="ProtNLM"/>
    </source>
</evidence>
<dbReference type="EMBL" id="MN079187">
    <property type="protein sequence ID" value="QEA06957.1"/>
    <property type="molecule type" value="Genomic_DNA"/>
</dbReference>
<accession>A0A5B8RJE3</accession>
<gene>
    <name evidence="2" type="ORF">KBTEX_03300</name>
</gene>
<feature type="transmembrane region" description="Helical" evidence="1">
    <location>
        <begin position="29"/>
        <end position="48"/>
    </location>
</feature>
<keyword evidence="1" id="KW-0812">Transmembrane</keyword>
<feature type="transmembrane region" description="Helical" evidence="1">
    <location>
        <begin position="224"/>
        <end position="246"/>
    </location>
</feature>
<proteinExistence type="predicted"/>
<feature type="transmembrane region" description="Helical" evidence="1">
    <location>
        <begin position="164"/>
        <end position="184"/>
    </location>
</feature>
<feature type="transmembrane region" description="Helical" evidence="1">
    <location>
        <begin position="60"/>
        <end position="83"/>
    </location>
</feature>
<evidence type="ECO:0000313" key="2">
    <source>
        <dbReference type="EMBL" id="QEA06957.1"/>
    </source>
</evidence>
<keyword evidence="1" id="KW-0472">Membrane</keyword>
<evidence type="ECO:0000256" key="1">
    <source>
        <dbReference type="SAM" id="Phobius"/>
    </source>
</evidence>
<feature type="transmembrane region" description="Helical" evidence="1">
    <location>
        <begin position="132"/>
        <end position="157"/>
    </location>
</feature>
<keyword evidence="1" id="KW-1133">Transmembrane helix</keyword>
<protein>
    <recommendedName>
        <fullName evidence="3">Lysylphosphatidylglycerol synthase TM region</fullName>
    </recommendedName>
</protein>
<feature type="transmembrane region" description="Helical" evidence="1">
    <location>
        <begin position="190"/>
        <end position="212"/>
    </location>
</feature>
<name>A0A5B8RJE3_9ZZZZ</name>
<feature type="transmembrane region" description="Helical" evidence="1">
    <location>
        <begin position="95"/>
        <end position="120"/>
    </location>
</feature>
<organism evidence="2">
    <name type="scientific">uncultured organism</name>
    <dbReference type="NCBI Taxonomy" id="155900"/>
    <lineage>
        <taxon>unclassified sequences</taxon>
        <taxon>environmental samples</taxon>
    </lineage>
</organism>